<accession>A0AAD4LZL9</accession>
<dbReference type="EMBL" id="WTXG01000048">
    <property type="protein sequence ID" value="KAI0296532.1"/>
    <property type="molecule type" value="Genomic_DNA"/>
</dbReference>
<protein>
    <submittedName>
        <fullName evidence="1">Uncharacterized protein</fullName>
    </submittedName>
</protein>
<keyword evidence="2" id="KW-1185">Reference proteome</keyword>
<evidence type="ECO:0000313" key="1">
    <source>
        <dbReference type="EMBL" id="KAI0296532.1"/>
    </source>
</evidence>
<reference evidence="1" key="1">
    <citation type="journal article" date="2022" name="New Phytol.">
        <title>Evolutionary transition to the ectomycorrhizal habit in the genomes of a hyperdiverse lineage of mushroom-forming fungi.</title>
        <authorList>
            <person name="Looney B."/>
            <person name="Miyauchi S."/>
            <person name="Morin E."/>
            <person name="Drula E."/>
            <person name="Courty P.E."/>
            <person name="Kohler A."/>
            <person name="Kuo A."/>
            <person name="LaButti K."/>
            <person name="Pangilinan J."/>
            <person name="Lipzen A."/>
            <person name="Riley R."/>
            <person name="Andreopoulos W."/>
            <person name="He G."/>
            <person name="Johnson J."/>
            <person name="Nolan M."/>
            <person name="Tritt A."/>
            <person name="Barry K.W."/>
            <person name="Grigoriev I.V."/>
            <person name="Nagy L.G."/>
            <person name="Hibbett D."/>
            <person name="Henrissat B."/>
            <person name="Matheny P.B."/>
            <person name="Labbe J."/>
            <person name="Martin F.M."/>
        </authorList>
    </citation>
    <scope>NUCLEOTIDE SEQUENCE</scope>
    <source>
        <strain evidence="1">BPL690</strain>
    </source>
</reference>
<evidence type="ECO:0000313" key="2">
    <source>
        <dbReference type="Proteomes" id="UP001203297"/>
    </source>
</evidence>
<comment type="caution">
    <text evidence="1">The sequence shown here is derived from an EMBL/GenBank/DDBJ whole genome shotgun (WGS) entry which is preliminary data.</text>
</comment>
<name>A0AAD4LZL9_9AGAM</name>
<dbReference type="AlphaFoldDB" id="A0AAD4LZL9"/>
<sequence>MAAAGSGHCGLNHRSGLVLPTPTAMSQLSHVVTLPTSIPLAQSNMSMYSLSSKPSGNSPLNRTELSRFLNVGSHPAVTCCTAADNENLRFSWAPPIGHYYGANSTTEFELNYIARCLQCACLSAMRTFLFIRKNMPSGFIRRFKSQLATNRQTFFGAPLRVASAVIPIPGKI</sequence>
<gene>
    <name evidence="1" type="ORF">B0F90DRAFT_1035893</name>
</gene>
<dbReference type="Proteomes" id="UP001203297">
    <property type="component" value="Unassembled WGS sequence"/>
</dbReference>
<organism evidence="1 2">
    <name type="scientific">Multifurca ochricompacta</name>
    <dbReference type="NCBI Taxonomy" id="376703"/>
    <lineage>
        <taxon>Eukaryota</taxon>
        <taxon>Fungi</taxon>
        <taxon>Dikarya</taxon>
        <taxon>Basidiomycota</taxon>
        <taxon>Agaricomycotina</taxon>
        <taxon>Agaricomycetes</taxon>
        <taxon>Russulales</taxon>
        <taxon>Russulaceae</taxon>
        <taxon>Multifurca</taxon>
    </lineage>
</organism>
<proteinExistence type="predicted"/>